<dbReference type="AlphaFoldDB" id="A0A9J6F9K0"/>
<reference evidence="1" key="2">
    <citation type="submission" date="2021-09" db="EMBL/GenBank/DDBJ databases">
        <authorList>
            <person name="Jia N."/>
            <person name="Wang J."/>
            <person name="Shi W."/>
            <person name="Du L."/>
            <person name="Sun Y."/>
            <person name="Zhan W."/>
            <person name="Jiang J."/>
            <person name="Wang Q."/>
            <person name="Zhang B."/>
            <person name="Ji P."/>
            <person name="Sakyi L.B."/>
            <person name="Cui X."/>
            <person name="Yuan T."/>
            <person name="Jiang B."/>
            <person name="Yang W."/>
            <person name="Lam T.T.-Y."/>
            <person name="Chang Q."/>
            <person name="Ding S."/>
            <person name="Wang X."/>
            <person name="Zhu J."/>
            <person name="Ruan X."/>
            <person name="Zhao L."/>
            <person name="Wei J."/>
            <person name="Que T."/>
            <person name="Du C."/>
            <person name="Cheng J."/>
            <person name="Dai P."/>
            <person name="Han X."/>
            <person name="Huang E."/>
            <person name="Gao Y."/>
            <person name="Liu J."/>
            <person name="Shao H."/>
            <person name="Ye R."/>
            <person name="Li L."/>
            <person name="Wei W."/>
            <person name="Wang X."/>
            <person name="Wang C."/>
            <person name="Huo Q."/>
            <person name="Li W."/>
            <person name="Guo W."/>
            <person name="Chen H."/>
            <person name="Chen S."/>
            <person name="Zhou L."/>
            <person name="Zhou L."/>
            <person name="Ni X."/>
            <person name="Tian J."/>
            <person name="Zhou Y."/>
            <person name="Sheng Y."/>
            <person name="Liu T."/>
            <person name="Pan Y."/>
            <person name="Xia L."/>
            <person name="Li J."/>
            <person name="Zhao F."/>
            <person name="Cao W."/>
        </authorList>
    </citation>
    <scope>NUCLEOTIDE SEQUENCE</scope>
    <source>
        <strain evidence="1">Rmic-2018</strain>
        <tissue evidence="1">Larvae</tissue>
    </source>
</reference>
<reference evidence="1" key="1">
    <citation type="journal article" date="2020" name="Cell">
        <title>Large-Scale Comparative Analyses of Tick Genomes Elucidate Their Genetic Diversity and Vector Capacities.</title>
        <authorList>
            <consortium name="Tick Genome and Microbiome Consortium (TIGMIC)"/>
            <person name="Jia N."/>
            <person name="Wang J."/>
            <person name="Shi W."/>
            <person name="Du L."/>
            <person name="Sun Y."/>
            <person name="Zhan W."/>
            <person name="Jiang J.F."/>
            <person name="Wang Q."/>
            <person name="Zhang B."/>
            <person name="Ji P."/>
            <person name="Bell-Sakyi L."/>
            <person name="Cui X.M."/>
            <person name="Yuan T.T."/>
            <person name="Jiang B.G."/>
            <person name="Yang W.F."/>
            <person name="Lam T.T."/>
            <person name="Chang Q.C."/>
            <person name="Ding S.J."/>
            <person name="Wang X.J."/>
            <person name="Zhu J.G."/>
            <person name="Ruan X.D."/>
            <person name="Zhao L."/>
            <person name="Wei J.T."/>
            <person name="Ye R.Z."/>
            <person name="Que T.C."/>
            <person name="Du C.H."/>
            <person name="Zhou Y.H."/>
            <person name="Cheng J.X."/>
            <person name="Dai P.F."/>
            <person name="Guo W.B."/>
            <person name="Han X.H."/>
            <person name="Huang E.J."/>
            <person name="Li L.F."/>
            <person name="Wei W."/>
            <person name="Gao Y.C."/>
            <person name="Liu J.Z."/>
            <person name="Shao H.Z."/>
            <person name="Wang X."/>
            <person name="Wang C.C."/>
            <person name="Yang T.C."/>
            <person name="Huo Q.B."/>
            <person name="Li W."/>
            <person name="Chen H.Y."/>
            <person name="Chen S.E."/>
            <person name="Zhou L.G."/>
            <person name="Ni X.B."/>
            <person name="Tian J.H."/>
            <person name="Sheng Y."/>
            <person name="Liu T."/>
            <person name="Pan Y.S."/>
            <person name="Xia L.Y."/>
            <person name="Li J."/>
            <person name="Zhao F."/>
            <person name="Cao W.C."/>
        </authorList>
    </citation>
    <scope>NUCLEOTIDE SEQUENCE</scope>
    <source>
        <strain evidence="1">Rmic-2018</strain>
    </source>
</reference>
<protein>
    <submittedName>
        <fullName evidence="1">Uncharacterized protein</fullName>
    </submittedName>
</protein>
<proteinExistence type="predicted"/>
<comment type="caution">
    <text evidence="1">The sequence shown here is derived from an EMBL/GenBank/DDBJ whole genome shotgun (WGS) entry which is preliminary data.</text>
</comment>
<evidence type="ECO:0000313" key="1">
    <source>
        <dbReference type="EMBL" id="KAH8042847.1"/>
    </source>
</evidence>
<accession>A0A9J6F9K0</accession>
<dbReference type="Proteomes" id="UP000821866">
    <property type="component" value="Chromosome 1"/>
</dbReference>
<keyword evidence="2" id="KW-1185">Reference proteome</keyword>
<name>A0A9J6F9K0_RHIMP</name>
<evidence type="ECO:0000313" key="2">
    <source>
        <dbReference type="Proteomes" id="UP000821866"/>
    </source>
</evidence>
<dbReference type="EMBL" id="JABSTU010000001">
    <property type="protein sequence ID" value="KAH8042847.1"/>
    <property type="molecule type" value="Genomic_DNA"/>
</dbReference>
<sequence>MFFLKRESALLNNVLVTKHGREISAYVTPHNSSATSGAWNKRRSHCIDIRCVADLHCFGMTLWFLPSTQQQWMLQIPINYSVDPDDGSWFTATRRRKPKTTINSGPESLHAYNQVTPPVYLWMTLRCVFRPREGLRRLSEWDQSRGGTRHLHGCWASGRTVKQAPFRFQAERNIAIANAPDDTLATKCKPSLR</sequence>
<gene>
    <name evidence="1" type="ORF">HPB51_026112</name>
</gene>
<organism evidence="1 2">
    <name type="scientific">Rhipicephalus microplus</name>
    <name type="common">Cattle tick</name>
    <name type="synonym">Boophilus microplus</name>
    <dbReference type="NCBI Taxonomy" id="6941"/>
    <lineage>
        <taxon>Eukaryota</taxon>
        <taxon>Metazoa</taxon>
        <taxon>Ecdysozoa</taxon>
        <taxon>Arthropoda</taxon>
        <taxon>Chelicerata</taxon>
        <taxon>Arachnida</taxon>
        <taxon>Acari</taxon>
        <taxon>Parasitiformes</taxon>
        <taxon>Ixodida</taxon>
        <taxon>Ixodoidea</taxon>
        <taxon>Ixodidae</taxon>
        <taxon>Rhipicephalinae</taxon>
        <taxon>Rhipicephalus</taxon>
        <taxon>Boophilus</taxon>
    </lineage>
</organism>